<dbReference type="HOGENOM" id="CLU_1558009_0_0_1"/>
<organism evidence="2 3">
    <name type="scientific">Theobroma cacao</name>
    <name type="common">Cacao</name>
    <name type="synonym">Cocoa</name>
    <dbReference type="NCBI Taxonomy" id="3641"/>
    <lineage>
        <taxon>Eukaryota</taxon>
        <taxon>Viridiplantae</taxon>
        <taxon>Streptophyta</taxon>
        <taxon>Embryophyta</taxon>
        <taxon>Tracheophyta</taxon>
        <taxon>Spermatophyta</taxon>
        <taxon>Magnoliopsida</taxon>
        <taxon>eudicotyledons</taxon>
        <taxon>Gunneridae</taxon>
        <taxon>Pentapetalae</taxon>
        <taxon>rosids</taxon>
        <taxon>malvids</taxon>
        <taxon>Malvales</taxon>
        <taxon>Malvaceae</taxon>
        <taxon>Byttnerioideae</taxon>
        <taxon>Theobroma</taxon>
    </lineage>
</organism>
<sequence length="172" mass="19357">MDRERREKTNKAEKEKAERKKKRVLRRCDCLRFFVILNVCLKSFQKYSKKPSSQLEPGSLALSDATGGKKTTQTHLYKFGTKVPTASLLDTAQMSEFACGLTSFTNIAATPSPKLEFYNELKQEVTMMKDSIQNMESSITQILQYVRSVGQSGSSSNPSNKEDMPPRDNGTN</sequence>
<evidence type="ECO:0000313" key="3">
    <source>
        <dbReference type="Proteomes" id="UP000026915"/>
    </source>
</evidence>
<dbReference type="EMBL" id="CM001888">
    <property type="protein sequence ID" value="EOY19259.1"/>
    <property type="molecule type" value="Genomic_DNA"/>
</dbReference>
<reference evidence="2 3" key="1">
    <citation type="journal article" date="2013" name="Genome Biol.">
        <title>The genome sequence of the most widely cultivated cacao type and its use to identify candidate genes regulating pod color.</title>
        <authorList>
            <person name="Motamayor J.C."/>
            <person name="Mockaitis K."/>
            <person name="Schmutz J."/>
            <person name="Haiminen N."/>
            <person name="Iii D.L."/>
            <person name="Cornejo O."/>
            <person name="Findley S.D."/>
            <person name="Zheng P."/>
            <person name="Utro F."/>
            <person name="Royaert S."/>
            <person name="Saski C."/>
            <person name="Jenkins J."/>
            <person name="Podicheti R."/>
            <person name="Zhao M."/>
            <person name="Scheffler B.E."/>
            <person name="Stack J.C."/>
            <person name="Feltus F.A."/>
            <person name="Mustiga G.M."/>
            <person name="Amores F."/>
            <person name="Phillips W."/>
            <person name="Marelli J.P."/>
            <person name="May G.D."/>
            <person name="Shapiro H."/>
            <person name="Ma J."/>
            <person name="Bustamante C.D."/>
            <person name="Schnell R.J."/>
            <person name="Main D."/>
            <person name="Gilbert D."/>
            <person name="Parida L."/>
            <person name="Kuhn D.N."/>
        </authorList>
    </citation>
    <scope>NUCLEOTIDE SEQUENCE [LARGE SCALE GENOMIC DNA]</scope>
    <source>
        <strain evidence="3">cv. Matina 1-6</strain>
    </source>
</reference>
<gene>
    <name evidence="2" type="ORF">TCM_044267</name>
</gene>
<proteinExistence type="predicted"/>
<feature type="compositionally biased region" description="Low complexity" evidence="1">
    <location>
        <begin position="148"/>
        <end position="159"/>
    </location>
</feature>
<evidence type="ECO:0000313" key="2">
    <source>
        <dbReference type="EMBL" id="EOY19259.1"/>
    </source>
</evidence>
<accession>A0A061FWU0</accession>
<dbReference type="Gramene" id="EOY19259">
    <property type="protein sequence ID" value="EOY19259"/>
    <property type="gene ID" value="TCM_044267"/>
</dbReference>
<name>A0A061FWU0_THECC</name>
<keyword evidence="3" id="KW-1185">Reference proteome</keyword>
<feature type="region of interest" description="Disordered" evidence="1">
    <location>
        <begin position="148"/>
        <end position="172"/>
    </location>
</feature>
<dbReference type="AlphaFoldDB" id="A0A061FWU0"/>
<dbReference type="Proteomes" id="UP000026915">
    <property type="component" value="Chromosome 10"/>
</dbReference>
<dbReference type="InParanoid" id="A0A061FWU0"/>
<protein>
    <submittedName>
        <fullName evidence="2">Uncharacterized protein</fullName>
    </submittedName>
</protein>
<evidence type="ECO:0000256" key="1">
    <source>
        <dbReference type="SAM" id="MobiDB-lite"/>
    </source>
</evidence>